<accession>A0A9P4I5X5</accession>
<evidence type="ECO:0000259" key="6">
    <source>
        <dbReference type="PROSITE" id="PS51387"/>
    </source>
</evidence>
<evidence type="ECO:0000313" key="8">
    <source>
        <dbReference type="Proteomes" id="UP000799772"/>
    </source>
</evidence>
<keyword evidence="4" id="KW-0560">Oxidoreductase</keyword>
<evidence type="ECO:0000256" key="1">
    <source>
        <dbReference type="ARBA" id="ARBA00005466"/>
    </source>
</evidence>
<comment type="caution">
    <text evidence="7">The sequence shown here is derived from an EMBL/GenBank/DDBJ whole genome shotgun (WGS) entry which is preliminary data.</text>
</comment>
<keyword evidence="2" id="KW-0285">Flavoprotein</keyword>
<gene>
    <name evidence="7" type="ORF">NA57DRAFT_46993</name>
</gene>
<organism evidence="7 8">
    <name type="scientific">Rhizodiscina lignyota</name>
    <dbReference type="NCBI Taxonomy" id="1504668"/>
    <lineage>
        <taxon>Eukaryota</taxon>
        <taxon>Fungi</taxon>
        <taxon>Dikarya</taxon>
        <taxon>Ascomycota</taxon>
        <taxon>Pezizomycotina</taxon>
        <taxon>Dothideomycetes</taxon>
        <taxon>Pleosporomycetidae</taxon>
        <taxon>Aulographales</taxon>
        <taxon>Rhizodiscinaceae</taxon>
        <taxon>Rhizodiscina</taxon>
    </lineage>
</organism>
<dbReference type="InterPro" id="IPR016166">
    <property type="entry name" value="FAD-bd_PCMH"/>
</dbReference>
<dbReference type="GO" id="GO:0071949">
    <property type="term" value="F:FAD binding"/>
    <property type="evidence" value="ECO:0007669"/>
    <property type="project" value="InterPro"/>
</dbReference>
<dbReference type="AlphaFoldDB" id="A0A9P4I5X5"/>
<comment type="similarity">
    <text evidence="1">Belongs to the oxygen-dependent FAD-linked oxidoreductase family.</text>
</comment>
<dbReference type="InterPro" id="IPR036318">
    <property type="entry name" value="FAD-bd_PCMH-like_sf"/>
</dbReference>
<evidence type="ECO:0000256" key="5">
    <source>
        <dbReference type="SAM" id="SignalP"/>
    </source>
</evidence>
<dbReference type="GO" id="GO:0016491">
    <property type="term" value="F:oxidoreductase activity"/>
    <property type="evidence" value="ECO:0007669"/>
    <property type="project" value="UniProtKB-KW"/>
</dbReference>
<evidence type="ECO:0000256" key="3">
    <source>
        <dbReference type="ARBA" id="ARBA00022827"/>
    </source>
</evidence>
<reference evidence="7" key="1">
    <citation type="journal article" date="2020" name="Stud. Mycol.">
        <title>101 Dothideomycetes genomes: a test case for predicting lifestyles and emergence of pathogens.</title>
        <authorList>
            <person name="Haridas S."/>
            <person name="Albert R."/>
            <person name="Binder M."/>
            <person name="Bloem J."/>
            <person name="Labutti K."/>
            <person name="Salamov A."/>
            <person name="Andreopoulos B."/>
            <person name="Baker S."/>
            <person name="Barry K."/>
            <person name="Bills G."/>
            <person name="Bluhm B."/>
            <person name="Cannon C."/>
            <person name="Castanera R."/>
            <person name="Culley D."/>
            <person name="Daum C."/>
            <person name="Ezra D."/>
            <person name="Gonzalez J."/>
            <person name="Henrissat B."/>
            <person name="Kuo A."/>
            <person name="Liang C."/>
            <person name="Lipzen A."/>
            <person name="Lutzoni F."/>
            <person name="Magnuson J."/>
            <person name="Mondo S."/>
            <person name="Nolan M."/>
            <person name="Ohm R."/>
            <person name="Pangilinan J."/>
            <person name="Park H.-J."/>
            <person name="Ramirez L."/>
            <person name="Alfaro M."/>
            <person name="Sun H."/>
            <person name="Tritt A."/>
            <person name="Yoshinaga Y."/>
            <person name="Zwiers L.-H."/>
            <person name="Turgeon B."/>
            <person name="Goodwin S."/>
            <person name="Spatafora J."/>
            <person name="Crous P."/>
            <person name="Grigoriev I."/>
        </authorList>
    </citation>
    <scope>NUCLEOTIDE SEQUENCE</scope>
    <source>
        <strain evidence="7">CBS 133067</strain>
    </source>
</reference>
<feature type="signal peptide" evidence="5">
    <location>
        <begin position="1"/>
        <end position="26"/>
    </location>
</feature>
<evidence type="ECO:0000256" key="2">
    <source>
        <dbReference type="ARBA" id="ARBA00022630"/>
    </source>
</evidence>
<dbReference type="Pfam" id="PF01565">
    <property type="entry name" value="FAD_binding_4"/>
    <property type="match status" value="1"/>
</dbReference>
<protein>
    <submittedName>
        <fullName evidence="7">FAD binding domain-containing protein</fullName>
    </submittedName>
</protein>
<dbReference type="Gene3D" id="3.30.465.10">
    <property type="match status" value="1"/>
</dbReference>
<dbReference type="PANTHER" id="PTHR42973">
    <property type="entry name" value="BINDING OXIDOREDUCTASE, PUTATIVE (AFU_ORTHOLOGUE AFUA_1G17690)-RELATED"/>
    <property type="match status" value="1"/>
</dbReference>
<dbReference type="PROSITE" id="PS51257">
    <property type="entry name" value="PROKAR_LIPOPROTEIN"/>
    <property type="match status" value="1"/>
</dbReference>
<dbReference type="Proteomes" id="UP000799772">
    <property type="component" value="Unassembled WGS sequence"/>
</dbReference>
<evidence type="ECO:0000256" key="4">
    <source>
        <dbReference type="ARBA" id="ARBA00023002"/>
    </source>
</evidence>
<dbReference type="OrthoDB" id="2151789at2759"/>
<keyword evidence="5" id="KW-0732">Signal</keyword>
<sequence>MQRLPKIGGVLIAALLPLHSFAACNAATASISGFPPCDALIQAGFGDRLLFPTSPEYQPRLASYFALNSQLHPWCIVQPQDKKDVAKVMTTLFKAGRGAGDWHIAVRAGGHNLFHTNNIDTGVTIDLVNMNETTYDTGTNLASIEPGAKWLNVYEKLHEHGVVVTGGRDGTVGVGGFLLGGGLTYYMGQQGLACDNIKNFEVVLTNGTVVDANAEQNSDLWKALKGGGSNFGIVTRFDMEALPDKDLAYGLRIMPANYTSEFLDAVVYFTDHYQEFNTDALVPFLMHEPDLPVDFVLAAIQVNTEGDQNSTGLSKIAQIPQISSAQPDETNLLPLVKVANSSTIFPPGWIGQSTVTFKNDRRILARATELYEQYVHNLTQAVGADNFTTLIFYQPFPSLIGDISGQKGGNMLGLDDQTDNAILWTGFVSVSSGPSGLALAQLWMSVMVTELKSYAASLGDGDRLVYMNYADPSQDPISSYGKTNIDHIRRVAAEYDPAGLFQMRVPGGFKISRVDV</sequence>
<feature type="chain" id="PRO_5040454883" evidence="5">
    <location>
        <begin position="27"/>
        <end position="516"/>
    </location>
</feature>
<dbReference type="InterPro" id="IPR006094">
    <property type="entry name" value="Oxid_FAD_bind_N"/>
</dbReference>
<keyword evidence="8" id="KW-1185">Reference proteome</keyword>
<name>A0A9P4I5X5_9PEZI</name>
<dbReference type="PROSITE" id="PS51387">
    <property type="entry name" value="FAD_PCMH"/>
    <property type="match status" value="1"/>
</dbReference>
<dbReference type="EMBL" id="ML978135">
    <property type="protein sequence ID" value="KAF2094068.1"/>
    <property type="molecule type" value="Genomic_DNA"/>
</dbReference>
<dbReference type="InterPro" id="IPR050416">
    <property type="entry name" value="FAD-linked_Oxidoreductase"/>
</dbReference>
<proteinExistence type="inferred from homology"/>
<keyword evidence="3" id="KW-0274">FAD</keyword>
<dbReference type="PANTHER" id="PTHR42973:SF53">
    <property type="entry name" value="FAD-BINDING PCMH-TYPE DOMAIN-CONTAINING PROTEIN-RELATED"/>
    <property type="match status" value="1"/>
</dbReference>
<feature type="domain" description="FAD-binding PCMH-type" evidence="6">
    <location>
        <begin position="69"/>
        <end position="244"/>
    </location>
</feature>
<dbReference type="InterPro" id="IPR016169">
    <property type="entry name" value="FAD-bd_PCMH_sub2"/>
</dbReference>
<evidence type="ECO:0000313" key="7">
    <source>
        <dbReference type="EMBL" id="KAF2094068.1"/>
    </source>
</evidence>
<dbReference type="SUPFAM" id="SSF56176">
    <property type="entry name" value="FAD-binding/transporter-associated domain-like"/>
    <property type="match status" value="1"/>
</dbReference>